<evidence type="ECO:0000256" key="9">
    <source>
        <dbReference type="ARBA" id="ARBA00022692"/>
    </source>
</evidence>
<dbReference type="InterPro" id="IPR004358">
    <property type="entry name" value="Sig_transdc_His_kin-like_C"/>
</dbReference>
<evidence type="ECO:0000256" key="4">
    <source>
        <dbReference type="ARBA" id="ARBA00012438"/>
    </source>
</evidence>
<dbReference type="Gene3D" id="1.10.287.130">
    <property type="match status" value="1"/>
</dbReference>
<evidence type="ECO:0000256" key="15">
    <source>
        <dbReference type="ARBA" id="ARBA00023136"/>
    </source>
</evidence>
<keyword evidence="8 26" id="KW-0808">Transferase</keyword>
<proteinExistence type="predicted"/>
<dbReference type="SMART" id="SM00086">
    <property type="entry name" value="PAC"/>
    <property type="match status" value="1"/>
</dbReference>
<evidence type="ECO:0000259" key="22">
    <source>
        <dbReference type="PROSITE" id="PS50110"/>
    </source>
</evidence>
<dbReference type="InterPro" id="IPR011006">
    <property type="entry name" value="CheY-like_superfamily"/>
</dbReference>
<evidence type="ECO:0000256" key="18">
    <source>
        <dbReference type="PROSITE-ProRule" id="PRU00110"/>
    </source>
</evidence>
<evidence type="ECO:0000256" key="7">
    <source>
        <dbReference type="ARBA" id="ARBA00022553"/>
    </source>
</evidence>
<dbReference type="SUPFAM" id="SSF47226">
    <property type="entry name" value="Histidine-containing phosphotransfer domain, HPT domain"/>
    <property type="match status" value="1"/>
</dbReference>
<keyword evidence="15" id="KW-0472">Membrane</keyword>
<dbReference type="PROSITE" id="PS50112">
    <property type="entry name" value="PAS"/>
    <property type="match status" value="1"/>
</dbReference>
<reference evidence="26 27" key="1">
    <citation type="submission" date="2019-08" db="EMBL/GenBank/DDBJ databases">
        <title>Deep-cultivation of Planctomycetes and their phenomic and genomic characterization uncovers novel biology.</title>
        <authorList>
            <person name="Wiegand S."/>
            <person name="Jogler M."/>
            <person name="Boedeker C."/>
            <person name="Pinto D."/>
            <person name="Vollmers J."/>
            <person name="Rivas-Marin E."/>
            <person name="Kohn T."/>
            <person name="Peeters S.H."/>
            <person name="Heuer A."/>
            <person name="Rast P."/>
            <person name="Oberbeckmann S."/>
            <person name="Bunk B."/>
            <person name="Jeske O."/>
            <person name="Meyerdierks A."/>
            <person name="Storesund J.E."/>
            <person name="Kallscheuer N."/>
            <person name="Luecker S."/>
            <person name="Lage O.M."/>
            <person name="Pohl T."/>
            <person name="Merkel B.J."/>
            <person name="Hornburger P."/>
            <person name="Mueller R.-W."/>
            <person name="Bruemmer F."/>
            <person name="Labrenz M."/>
            <person name="Spormann A.M."/>
            <person name="Op den Camp H."/>
            <person name="Overmann J."/>
            <person name="Amann R."/>
            <person name="Jetten M.S.M."/>
            <person name="Mascher T."/>
            <person name="Medema M.H."/>
            <person name="Devos D.P."/>
            <person name="Kaster A.-K."/>
            <person name="Ovreas L."/>
            <person name="Rohde M."/>
            <person name="Galperin M.Y."/>
            <person name="Jogler C."/>
        </authorList>
    </citation>
    <scope>NUCLEOTIDE SEQUENCE [LARGE SCALE GENOMIC DNA]</scope>
    <source>
        <strain evidence="26 27">OJF2</strain>
    </source>
</reference>
<evidence type="ECO:0000313" key="26">
    <source>
        <dbReference type="EMBL" id="QEH36332.1"/>
    </source>
</evidence>
<dbReference type="InterPro" id="IPR003594">
    <property type="entry name" value="HATPase_dom"/>
</dbReference>
<dbReference type="InterPro" id="IPR000700">
    <property type="entry name" value="PAS-assoc_C"/>
</dbReference>
<sequence length="834" mass="89607">MGPDEEERPGERIRELEAANERLRRQVDVLRREVETLRFGELRFRSLVEATTAIVWNTPASGDFEVPQPRWSEFTGQSFEQLRGWGWLDAVHPDDRAETARVWSTAVADRLLYLVEHRLRRRDGIYRHMQVRAVPILDDAGKIREWIGVHTDVTTQKEAESALREARLLAESASRAKSEFLANMSHEIRTPMNGVLGMTELALDTELTPQQRRYLELVKNSADALLSVVNDILDFSKIEAGKLELEQIPFSLRDRIGDTLKALAMRAHRKGLEVACDVAADVPDAVVGDPGRLGQVLINLVGNAIKFTEHGEVVVSIRRADSHSGGPAGGDGDREVSLAFEVRDTGPGIPAETQCRLFQPFTQADSSTTRRYGGTGLGLTIARRIVEMMGGRIVLESEPGRGSIFRFTARLSARAEGAVAVEETVSLRDLPVLAVDDNETNRAILREVLSHWGMSPKLAPDAETALRMMALAAAAGSPFAVVVSDVMMPGMDGFELAERIRDRPELSGAAVILLSSAGARDDDARGRRCGAAAFLTKPAKQSELLDAIMTAVSALPREARPAGSRPVGPEGPAAPGPARALRVLLAEDNATNQVLAISLLERDGHLVEVAPNGKEALDALAARPFDVVLMDIQMPVMDGFEATALIREREGRSGGHVPIIAMTAHAMKGDRERCLESGMDGYVAKPIRAADLRRALEEVVPAGIGEPSSPGPGPSTPAASAVDRAALLARVGGREDRLRTIVRVFLDESSKLLAEMQAAIDAGDAGSLGRSAHSLKGAAGLFEAPDLVQAAVVLESMGRSGDLSGAGDAYLRLRDEAGRLAAAIAPLAQAPGGP</sequence>
<evidence type="ECO:0000256" key="6">
    <source>
        <dbReference type="ARBA" id="ARBA00022490"/>
    </source>
</evidence>
<dbReference type="SMART" id="SM00448">
    <property type="entry name" value="REC"/>
    <property type="match status" value="2"/>
</dbReference>
<keyword evidence="10" id="KW-0547">Nucleotide-binding</keyword>
<dbReference type="CDD" id="cd00130">
    <property type="entry name" value="PAS"/>
    <property type="match status" value="1"/>
</dbReference>
<accession>A0A5B9W6P7</accession>
<dbReference type="AlphaFoldDB" id="A0A5B9W6P7"/>
<dbReference type="InterPro" id="IPR036641">
    <property type="entry name" value="HPT_dom_sf"/>
</dbReference>
<dbReference type="SUPFAM" id="SSF55874">
    <property type="entry name" value="ATPase domain of HSP90 chaperone/DNA topoisomerase II/histidine kinase"/>
    <property type="match status" value="1"/>
</dbReference>
<keyword evidence="14" id="KW-0902">Two-component regulatory system</keyword>
<dbReference type="Gene3D" id="3.30.450.20">
    <property type="entry name" value="PAS domain"/>
    <property type="match status" value="1"/>
</dbReference>
<protein>
    <recommendedName>
        <fullName evidence="17">Sensory/regulatory protein RpfC</fullName>
        <ecNumber evidence="4">2.7.13.3</ecNumber>
    </recommendedName>
</protein>
<dbReference type="InterPro" id="IPR001610">
    <property type="entry name" value="PAC"/>
</dbReference>
<keyword evidence="13" id="KW-1133">Transmembrane helix</keyword>
<dbReference type="Pfam" id="PF08447">
    <property type="entry name" value="PAS_3"/>
    <property type="match status" value="1"/>
</dbReference>
<evidence type="ECO:0000256" key="5">
    <source>
        <dbReference type="ARBA" id="ARBA00022475"/>
    </source>
</evidence>
<keyword evidence="12" id="KW-0067">ATP-binding</keyword>
<dbReference type="FunFam" id="3.30.565.10:FF:000010">
    <property type="entry name" value="Sensor histidine kinase RcsC"/>
    <property type="match status" value="1"/>
</dbReference>
<feature type="domain" description="PAC" evidence="24">
    <location>
        <begin position="113"/>
        <end position="165"/>
    </location>
</feature>
<dbReference type="GO" id="GO:0005886">
    <property type="term" value="C:plasma membrane"/>
    <property type="evidence" value="ECO:0007669"/>
    <property type="project" value="UniProtKB-SubCell"/>
</dbReference>
<dbReference type="FunFam" id="1.10.287.130:FF:000002">
    <property type="entry name" value="Two-component osmosensing histidine kinase"/>
    <property type="match status" value="1"/>
</dbReference>
<evidence type="ECO:0000256" key="13">
    <source>
        <dbReference type="ARBA" id="ARBA00022989"/>
    </source>
</evidence>
<dbReference type="SUPFAM" id="SSF52172">
    <property type="entry name" value="CheY-like"/>
    <property type="match status" value="2"/>
</dbReference>
<keyword evidence="6" id="KW-0963">Cytoplasm</keyword>
<feature type="domain" description="HPt" evidence="25">
    <location>
        <begin position="734"/>
        <end position="831"/>
    </location>
</feature>
<dbReference type="CDD" id="cd00088">
    <property type="entry name" value="HPT"/>
    <property type="match status" value="1"/>
</dbReference>
<dbReference type="GO" id="GO:0032991">
    <property type="term" value="C:protein-containing complex"/>
    <property type="evidence" value="ECO:0007669"/>
    <property type="project" value="UniProtKB-ARBA"/>
</dbReference>
<evidence type="ECO:0000259" key="25">
    <source>
        <dbReference type="PROSITE" id="PS50894"/>
    </source>
</evidence>
<dbReference type="CDD" id="cd17546">
    <property type="entry name" value="REC_hyHK_CKI1_RcsC-like"/>
    <property type="match status" value="1"/>
</dbReference>
<feature type="coiled-coil region" evidence="20">
    <location>
        <begin position="13"/>
        <end position="40"/>
    </location>
</feature>
<dbReference type="PROSITE" id="PS50894">
    <property type="entry name" value="HPT"/>
    <property type="match status" value="1"/>
</dbReference>
<feature type="modified residue" description="Phosphohistidine" evidence="18">
    <location>
        <position position="773"/>
    </location>
</feature>
<keyword evidence="20" id="KW-0175">Coiled coil</keyword>
<dbReference type="InterPro" id="IPR036097">
    <property type="entry name" value="HisK_dim/P_sf"/>
</dbReference>
<dbReference type="InterPro" id="IPR036890">
    <property type="entry name" value="HATPase_C_sf"/>
</dbReference>
<dbReference type="GO" id="GO:0005737">
    <property type="term" value="C:cytoplasm"/>
    <property type="evidence" value="ECO:0007669"/>
    <property type="project" value="UniProtKB-SubCell"/>
</dbReference>
<dbReference type="SUPFAM" id="SSF55785">
    <property type="entry name" value="PYP-like sensor domain (PAS domain)"/>
    <property type="match status" value="1"/>
</dbReference>
<dbReference type="KEGG" id="agv:OJF2_48930"/>
<comment type="catalytic activity">
    <reaction evidence="1">
        <text>ATP + protein L-histidine = ADP + protein N-phospho-L-histidine.</text>
        <dbReference type="EC" id="2.7.13.3"/>
    </reaction>
</comment>
<dbReference type="InterPro" id="IPR001789">
    <property type="entry name" value="Sig_transdc_resp-reg_receiver"/>
</dbReference>
<feature type="modified residue" description="4-aspartylphosphate" evidence="19">
    <location>
        <position position="485"/>
    </location>
</feature>
<dbReference type="InterPro" id="IPR003661">
    <property type="entry name" value="HisK_dim/P_dom"/>
</dbReference>
<dbReference type="InterPro" id="IPR008207">
    <property type="entry name" value="Sig_transdc_His_kin_Hpt_dom"/>
</dbReference>
<keyword evidence="9" id="KW-0812">Transmembrane</keyword>
<dbReference type="Gene3D" id="3.40.50.2300">
    <property type="match status" value="2"/>
</dbReference>
<organism evidence="26 27">
    <name type="scientific">Aquisphaera giovannonii</name>
    <dbReference type="NCBI Taxonomy" id="406548"/>
    <lineage>
        <taxon>Bacteria</taxon>
        <taxon>Pseudomonadati</taxon>
        <taxon>Planctomycetota</taxon>
        <taxon>Planctomycetia</taxon>
        <taxon>Isosphaerales</taxon>
        <taxon>Isosphaeraceae</taxon>
        <taxon>Aquisphaera</taxon>
    </lineage>
</organism>
<dbReference type="PROSITE" id="PS50110">
    <property type="entry name" value="RESPONSE_REGULATORY"/>
    <property type="match status" value="2"/>
</dbReference>
<dbReference type="NCBIfam" id="TIGR00229">
    <property type="entry name" value="sensory_box"/>
    <property type="match status" value="1"/>
</dbReference>
<dbReference type="CDD" id="cd00082">
    <property type="entry name" value="HisKA"/>
    <property type="match status" value="1"/>
</dbReference>
<evidence type="ECO:0000259" key="21">
    <source>
        <dbReference type="PROSITE" id="PS50109"/>
    </source>
</evidence>
<dbReference type="PRINTS" id="PR00344">
    <property type="entry name" value="BCTRLSENSOR"/>
</dbReference>
<keyword evidence="5" id="KW-1003">Cell membrane</keyword>
<dbReference type="SMART" id="SM00073">
    <property type="entry name" value="HPT"/>
    <property type="match status" value="1"/>
</dbReference>
<dbReference type="EMBL" id="CP042997">
    <property type="protein sequence ID" value="QEH36332.1"/>
    <property type="molecule type" value="Genomic_DNA"/>
</dbReference>
<name>A0A5B9W6P7_9BACT</name>
<evidence type="ECO:0000259" key="23">
    <source>
        <dbReference type="PROSITE" id="PS50112"/>
    </source>
</evidence>
<evidence type="ECO:0000256" key="14">
    <source>
        <dbReference type="ARBA" id="ARBA00023012"/>
    </source>
</evidence>
<dbReference type="FunFam" id="3.30.450.20:FF:000099">
    <property type="entry name" value="Sensory box sensor histidine kinase"/>
    <property type="match status" value="1"/>
</dbReference>
<dbReference type="PROSITE" id="PS50109">
    <property type="entry name" value="HIS_KIN"/>
    <property type="match status" value="1"/>
</dbReference>
<dbReference type="InterPro" id="IPR000014">
    <property type="entry name" value="PAS"/>
</dbReference>
<keyword evidence="11 26" id="KW-0418">Kinase</keyword>
<evidence type="ECO:0000313" key="27">
    <source>
        <dbReference type="Proteomes" id="UP000324233"/>
    </source>
</evidence>
<dbReference type="PROSITE" id="PS50113">
    <property type="entry name" value="PAC"/>
    <property type="match status" value="1"/>
</dbReference>
<evidence type="ECO:0000256" key="1">
    <source>
        <dbReference type="ARBA" id="ARBA00000085"/>
    </source>
</evidence>
<dbReference type="RefSeq" id="WP_148596028.1">
    <property type="nucleotide sequence ID" value="NZ_CP042997.1"/>
</dbReference>
<feature type="domain" description="Histidine kinase" evidence="21">
    <location>
        <begin position="183"/>
        <end position="413"/>
    </location>
</feature>
<feature type="modified residue" description="4-aspartylphosphate" evidence="19">
    <location>
        <position position="631"/>
    </location>
</feature>
<dbReference type="Gene3D" id="1.20.120.160">
    <property type="entry name" value="HPT domain"/>
    <property type="match status" value="1"/>
</dbReference>
<comment type="subunit">
    <text evidence="16">At low DSF concentrations, interacts with RpfF.</text>
</comment>
<dbReference type="GO" id="GO:0000155">
    <property type="term" value="F:phosphorelay sensor kinase activity"/>
    <property type="evidence" value="ECO:0007669"/>
    <property type="project" value="InterPro"/>
</dbReference>
<evidence type="ECO:0000256" key="11">
    <source>
        <dbReference type="ARBA" id="ARBA00022777"/>
    </source>
</evidence>
<evidence type="ECO:0000256" key="3">
    <source>
        <dbReference type="ARBA" id="ARBA00004651"/>
    </source>
</evidence>
<dbReference type="SUPFAM" id="SSF47384">
    <property type="entry name" value="Homodimeric domain of signal transducing histidine kinase"/>
    <property type="match status" value="1"/>
</dbReference>
<dbReference type="CDD" id="cd00156">
    <property type="entry name" value="REC"/>
    <property type="match status" value="1"/>
</dbReference>
<dbReference type="Pfam" id="PF02518">
    <property type="entry name" value="HATPase_c"/>
    <property type="match status" value="1"/>
</dbReference>
<dbReference type="OrthoDB" id="9762493at2"/>
<dbReference type="GO" id="GO:0005524">
    <property type="term" value="F:ATP binding"/>
    <property type="evidence" value="ECO:0007669"/>
    <property type="project" value="UniProtKB-KW"/>
</dbReference>
<evidence type="ECO:0000259" key="24">
    <source>
        <dbReference type="PROSITE" id="PS50113"/>
    </source>
</evidence>
<feature type="domain" description="PAS" evidence="23">
    <location>
        <begin position="40"/>
        <end position="110"/>
    </location>
</feature>
<dbReference type="Proteomes" id="UP000324233">
    <property type="component" value="Chromosome"/>
</dbReference>
<dbReference type="Pfam" id="PF00072">
    <property type="entry name" value="Response_reg"/>
    <property type="match status" value="2"/>
</dbReference>
<feature type="domain" description="Response regulatory" evidence="22">
    <location>
        <begin position="431"/>
        <end position="552"/>
    </location>
</feature>
<dbReference type="Pfam" id="PF00512">
    <property type="entry name" value="HisKA"/>
    <property type="match status" value="1"/>
</dbReference>
<feature type="domain" description="Response regulatory" evidence="22">
    <location>
        <begin position="582"/>
        <end position="700"/>
    </location>
</feature>
<evidence type="ECO:0000256" key="2">
    <source>
        <dbReference type="ARBA" id="ARBA00004496"/>
    </source>
</evidence>
<dbReference type="Pfam" id="PF01627">
    <property type="entry name" value="Hpt"/>
    <property type="match status" value="1"/>
</dbReference>
<dbReference type="Gene3D" id="3.30.565.10">
    <property type="entry name" value="Histidine kinase-like ATPase, C-terminal domain"/>
    <property type="match status" value="1"/>
</dbReference>
<dbReference type="SMART" id="SM00388">
    <property type="entry name" value="HisKA"/>
    <property type="match status" value="1"/>
</dbReference>
<dbReference type="CDD" id="cd16922">
    <property type="entry name" value="HATPase_EvgS-ArcB-TorS-like"/>
    <property type="match status" value="1"/>
</dbReference>
<dbReference type="EC" id="2.7.13.3" evidence="4"/>
<dbReference type="PANTHER" id="PTHR45339:SF1">
    <property type="entry name" value="HYBRID SIGNAL TRANSDUCTION HISTIDINE KINASE J"/>
    <property type="match status" value="1"/>
</dbReference>
<keyword evidence="27" id="KW-1185">Reference proteome</keyword>
<evidence type="ECO:0000256" key="19">
    <source>
        <dbReference type="PROSITE-ProRule" id="PRU00169"/>
    </source>
</evidence>
<gene>
    <name evidence="26" type="primary">barA_3</name>
    <name evidence="26" type="ORF">OJF2_48930</name>
</gene>
<evidence type="ECO:0000256" key="17">
    <source>
        <dbReference type="ARBA" id="ARBA00068150"/>
    </source>
</evidence>
<dbReference type="PANTHER" id="PTHR45339">
    <property type="entry name" value="HYBRID SIGNAL TRANSDUCTION HISTIDINE KINASE J"/>
    <property type="match status" value="1"/>
</dbReference>
<evidence type="ECO:0000256" key="20">
    <source>
        <dbReference type="SAM" id="Coils"/>
    </source>
</evidence>
<evidence type="ECO:0000256" key="8">
    <source>
        <dbReference type="ARBA" id="ARBA00022679"/>
    </source>
</evidence>
<dbReference type="SMART" id="SM00387">
    <property type="entry name" value="HATPase_c"/>
    <property type="match status" value="1"/>
</dbReference>
<evidence type="ECO:0000256" key="10">
    <source>
        <dbReference type="ARBA" id="ARBA00022741"/>
    </source>
</evidence>
<evidence type="ECO:0000256" key="16">
    <source>
        <dbReference type="ARBA" id="ARBA00064003"/>
    </source>
</evidence>
<comment type="subcellular location">
    <subcellularLocation>
        <location evidence="3">Cell membrane</location>
        <topology evidence="3">Multi-pass membrane protein</topology>
    </subcellularLocation>
    <subcellularLocation>
        <location evidence="2">Cytoplasm</location>
    </subcellularLocation>
</comment>
<dbReference type="InterPro" id="IPR013655">
    <property type="entry name" value="PAS_fold_3"/>
</dbReference>
<dbReference type="InterPro" id="IPR035965">
    <property type="entry name" value="PAS-like_dom_sf"/>
</dbReference>
<keyword evidence="7 19" id="KW-0597">Phosphoprotein</keyword>
<dbReference type="InterPro" id="IPR005467">
    <property type="entry name" value="His_kinase_dom"/>
</dbReference>
<evidence type="ECO:0000256" key="12">
    <source>
        <dbReference type="ARBA" id="ARBA00022840"/>
    </source>
</evidence>